<evidence type="ECO:0000256" key="1">
    <source>
        <dbReference type="SAM" id="Phobius"/>
    </source>
</evidence>
<evidence type="ECO:0000313" key="4">
    <source>
        <dbReference type="Proteomes" id="UP000634136"/>
    </source>
</evidence>
<comment type="caution">
    <text evidence="3">The sequence shown here is derived from an EMBL/GenBank/DDBJ whole genome shotgun (WGS) entry which is preliminary data.</text>
</comment>
<keyword evidence="1" id="KW-0812">Transmembrane</keyword>
<gene>
    <name evidence="3" type="ORF">G2W53_026173</name>
</gene>
<evidence type="ECO:0000256" key="2">
    <source>
        <dbReference type="SAM" id="SignalP"/>
    </source>
</evidence>
<dbReference type="Proteomes" id="UP000634136">
    <property type="component" value="Unassembled WGS sequence"/>
</dbReference>
<reference evidence="3" key="1">
    <citation type="submission" date="2020-09" db="EMBL/GenBank/DDBJ databases">
        <title>Genome-Enabled Discovery of Anthraquinone Biosynthesis in Senna tora.</title>
        <authorList>
            <person name="Kang S.-H."/>
            <person name="Pandey R.P."/>
            <person name="Lee C.-M."/>
            <person name="Sim J.-S."/>
            <person name="Jeong J.-T."/>
            <person name="Choi B.-S."/>
            <person name="Jung M."/>
            <person name="Ginzburg D."/>
            <person name="Zhao K."/>
            <person name="Won S.Y."/>
            <person name="Oh T.-J."/>
            <person name="Yu Y."/>
            <person name="Kim N.-H."/>
            <person name="Lee O.R."/>
            <person name="Lee T.-H."/>
            <person name="Bashyal P."/>
            <person name="Kim T.-S."/>
            <person name="Lee W.-H."/>
            <person name="Kawkins C."/>
            <person name="Kim C.-K."/>
            <person name="Kim J.S."/>
            <person name="Ahn B.O."/>
            <person name="Rhee S.Y."/>
            <person name="Sohng J.K."/>
        </authorList>
    </citation>
    <scope>NUCLEOTIDE SEQUENCE</scope>
    <source>
        <tissue evidence="3">Leaf</tissue>
    </source>
</reference>
<name>A0A834TEQ6_9FABA</name>
<feature type="chain" id="PRO_5032798611" evidence="2">
    <location>
        <begin position="16"/>
        <end position="120"/>
    </location>
</feature>
<keyword evidence="1" id="KW-1133">Transmembrane helix</keyword>
<keyword evidence="4" id="KW-1185">Reference proteome</keyword>
<keyword evidence="1" id="KW-0472">Membrane</keyword>
<dbReference type="AlphaFoldDB" id="A0A834TEQ6"/>
<feature type="signal peptide" evidence="2">
    <location>
        <begin position="1"/>
        <end position="15"/>
    </location>
</feature>
<dbReference type="EMBL" id="JAAIUW010000008">
    <property type="protein sequence ID" value="KAF7820718.1"/>
    <property type="molecule type" value="Genomic_DNA"/>
</dbReference>
<evidence type="ECO:0000313" key="3">
    <source>
        <dbReference type="EMBL" id="KAF7820718.1"/>
    </source>
</evidence>
<proteinExistence type="predicted"/>
<accession>A0A834TEQ6</accession>
<feature type="transmembrane region" description="Helical" evidence="1">
    <location>
        <begin position="93"/>
        <end position="118"/>
    </location>
</feature>
<sequence>MIVVVLVGATLEGWASLICTGHGASTPIPRWDGTYMDARNMDLLELPAIAQPSTQVNPIAPAGPLLAGCRVPPPQIRSEFCHARVANVAHVDFVVMVGILSLVVIGILLLVITVLNVINH</sequence>
<protein>
    <submittedName>
        <fullName evidence="3">Uncharacterized protein</fullName>
    </submittedName>
</protein>
<keyword evidence="2" id="KW-0732">Signal</keyword>
<organism evidence="3 4">
    <name type="scientific">Senna tora</name>
    <dbReference type="NCBI Taxonomy" id="362788"/>
    <lineage>
        <taxon>Eukaryota</taxon>
        <taxon>Viridiplantae</taxon>
        <taxon>Streptophyta</taxon>
        <taxon>Embryophyta</taxon>
        <taxon>Tracheophyta</taxon>
        <taxon>Spermatophyta</taxon>
        <taxon>Magnoliopsida</taxon>
        <taxon>eudicotyledons</taxon>
        <taxon>Gunneridae</taxon>
        <taxon>Pentapetalae</taxon>
        <taxon>rosids</taxon>
        <taxon>fabids</taxon>
        <taxon>Fabales</taxon>
        <taxon>Fabaceae</taxon>
        <taxon>Caesalpinioideae</taxon>
        <taxon>Cassia clade</taxon>
        <taxon>Senna</taxon>
    </lineage>
</organism>